<feature type="signal peptide" evidence="1">
    <location>
        <begin position="1"/>
        <end position="25"/>
    </location>
</feature>
<gene>
    <name evidence="2" type="ORF">MARIT_0264</name>
</gene>
<accession>A0A2H1E712</accession>
<evidence type="ECO:0000313" key="2">
    <source>
        <dbReference type="EMBL" id="SFZ80174.1"/>
    </source>
</evidence>
<feature type="chain" id="PRO_5013601243" description="Lipoprotein" evidence="1">
    <location>
        <begin position="26"/>
        <end position="258"/>
    </location>
</feature>
<organism evidence="2 3">
    <name type="scientific">Tenacibaculum maritimum NCIMB 2154</name>
    <dbReference type="NCBI Taxonomy" id="1349785"/>
    <lineage>
        <taxon>Bacteria</taxon>
        <taxon>Pseudomonadati</taxon>
        <taxon>Bacteroidota</taxon>
        <taxon>Flavobacteriia</taxon>
        <taxon>Flavobacteriales</taxon>
        <taxon>Flavobacteriaceae</taxon>
        <taxon>Tenacibaculum</taxon>
    </lineage>
</organism>
<evidence type="ECO:0000256" key="1">
    <source>
        <dbReference type="SAM" id="SignalP"/>
    </source>
</evidence>
<sequence length="258" mass="29761">MKTMKKKILGLFSLLIISCSSNEEAAVVTPKLVVKTTSIELNKESNGTYTEEADYIYNDNYELTSLVTVVVGRDGEQDKNRVDFQYTDGKVTGITQKEKENVLRSYSIFEYTAEKLTKITKYNSSNIVIGIKEFTYNVNSKVEKMTTTSYFNNSENVDVEKYEYLADNKVKIITTDGYAIVTLDNKKNHLASIAAFNYLLKTEYKALNNEVARESYDKDGTLKREEKYINKYDTADFIIEQVEESEDYKYTLKHVYNR</sequence>
<dbReference type="KEGG" id="tmar:MARIT_0264"/>
<evidence type="ECO:0000313" key="3">
    <source>
        <dbReference type="Proteomes" id="UP000231564"/>
    </source>
</evidence>
<dbReference type="Proteomes" id="UP000231564">
    <property type="component" value="Chromosome MARIT"/>
</dbReference>
<dbReference type="EMBL" id="LT634361">
    <property type="protein sequence ID" value="SFZ80174.1"/>
    <property type="molecule type" value="Genomic_DNA"/>
</dbReference>
<dbReference type="PROSITE" id="PS51257">
    <property type="entry name" value="PROKAR_LIPOPROTEIN"/>
    <property type="match status" value="1"/>
</dbReference>
<proteinExistence type="predicted"/>
<dbReference type="STRING" id="1349785.GCA_000509405_02387"/>
<name>A0A2H1E712_9FLAO</name>
<reference evidence="2 3" key="1">
    <citation type="submission" date="2016-11" db="EMBL/GenBank/DDBJ databases">
        <authorList>
            <person name="Jaros S."/>
            <person name="Januszkiewicz K."/>
            <person name="Wedrychowicz H."/>
        </authorList>
    </citation>
    <scope>NUCLEOTIDE SEQUENCE [LARGE SCALE GENOMIC DNA]</scope>
    <source>
        <strain evidence="2">NCIMB 2154T</strain>
    </source>
</reference>
<protein>
    <recommendedName>
        <fullName evidence="4">Lipoprotein</fullName>
    </recommendedName>
</protein>
<evidence type="ECO:0008006" key="4">
    <source>
        <dbReference type="Google" id="ProtNLM"/>
    </source>
</evidence>
<keyword evidence="3" id="KW-1185">Reference proteome</keyword>
<dbReference type="AlphaFoldDB" id="A0A2H1E712"/>
<keyword evidence="1" id="KW-0732">Signal</keyword>